<feature type="signal peptide" evidence="4">
    <location>
        <begin position="1"/>
        <end position="24"/>
    </location>
</feature>
<evidence type="ECO:0000313" key="6">
    <source>
        <dbReference type="EMBL" id="GHC71675.1"/>
    </source>
</evidence>
<dbReference type="CDD" id="cd02440">
    <property type="entry name" value="AdoMet_MTases"/>
    <property type="match status" value="1"/>
</dbReference>
<keyword evidence="3" id="KW-0949">S-adenosyl-L-methionine</keyword>
<evidence type="ECO:0000256" key="4">
    <source>
        <dbReference type="SAM" id="SignalP"/>
    </source>
</evidence>
<dbReference type="InterPro" id="IPR025714">
    <property type="entry name" value="Methyltranfer_dom"/>
</dbReference>
<dbReference type="SUPFAM" id="SSF53335">
    <property type="entry name" value="S-adenosyl-L-methionine-dependent methyltransferases"/>
    <property type="match status" value="1"/>
</dbReference>
<dbReference type="PANTHER" id="PTHR13610:SF11">
    <property type="entry name" value="METHYLTRANSFERASE DOMAIN-CONTAINING PROTEIN"/>
    <property type="match status" value="1"/>
</dbReference>
<dbReference type="PROSITE" id="PS51318">
    <property type="entry name" value="TAT"/>
    <property type="match status" value="1"/>
</dbReference>
<sequence length="268" mass="28570">MSLARRSFLGAALGAAAFARHAWAQSDTKAYQPQVGQGGKDVVWVPTSQALVDRMLDMAGLTPQDRLVDLGSGDGRLVITAAKRGARARGIEYNPDMVALSRRAAEAEGVAARATFEQADIFESNFSEATVVTLFLLPNLNMRLRPTLLNMAPGTRVLSNSFTMEDWEPDDAFNVVEGCSGYCNALKWVVPAKVGGTWQLGSERLVLTQNFQKLEGRLGASSPLAAARMDGANIRFTAGGRTYTGQVAGNAMRGTVDGAAWTATRVAG</sequence>
<dbReference type="Gene3D" id="3.40.50.150">
    <property type="entry name" value="Vaccinia Virus protein VP39"/>
    <property type="match status" value="1"/>
</dbReference>
<name>A0ABQ3FWK6_9BURK</name>
<dbReference type="GO" id="GO:0032259">
    <property type="term" value="P:methylation"/>
    <property type="evidence" value="ECO:0007669"/>
    <property type="project" value="UniProtKB-KW"/>
</dbReference>
<proteinExistence type="predicted"/>
<dbReference type="PANTHER" id="PTHR13610">
    <property type="entry name" value="METHYLTRANSFERASE DOMAIN-CONTAINING PROTEIN"/>
    <property type="match status" value="1"/>
</dbReference>
<evidence type="ECO:0000259" key="5">
    <source>
        <dbReference type="Pfam" id="PF13847"/>
    </source>
</evidence>
<dbReference type="InterPro" id="IPR029063">
    <property type="entry name" value="SAM-dependent_MTases_sf"/>
</dbReference>
<dbReference type="EMBL" id="BMYK01000002">
    <property type="protein sequence ID" value="GHC71675.1"/>
    <property type="molecule type" value="Genomic_DNA"/>
</dbReference>
<dbReference type="RefSeq" id="WP_189685636.1">
    <property type="nucleotide sequence ID" value="NZ_BMYK01000002.1"/>
</dbReference>
<dbReference type="Proteomes" id="UP000626210">
    <property type="component" value="Unassembled WGS sequence"/>
</dbReference>
<protein>
    <submittedName>
        <fullName evidence="6">Methyltransferase</fullName>
    </submittedName>
</protein>
<keyword evidence="4" id="KW-0732">Signal</keyword>
<keyword evidence="7" id="KW-1185">Reference proteome</keyword>
<dbReference type="GO" id="GO:0008168">
    <property type="term" value="F:methyltransferase activity"/>
    <property type="evidence" value="ECO:0007669"/>
    <property type="project" value="UniProtKB-KW"/>
</dbReference>
<dbReference type="InterPro" id="IPR026170">
    <property type="entry name" value="FAM173A/B"/>
</dbReference>
<reference evidence="7" key="1">
    <citation type="journal article" date="2019" name="Int. J. Syst. Evol. Microbiol.">
        <title>The Global Catalogue of Microorganisms (GCM) 10K type strain sequencing project: providing services to taxonomists for standard genome sequencing and annotation.</title>
        <authorList>
            <consortium name="The Broad Institute Genomics Platform"/>
            <consortium name="The Broad Institute Genome Sequencing Center for Infectious Disease"/>
            <person name="Wu L."/>
            <person name="Ma J."/>
        </authorList>
    </citation>
    <scope>NUCLEOTIDE SEQUENCE [LARGE SCALE GENOMIC DNA]</scope>
    <source>
        <strain evidence="7">KCTC 23314</strain>
    </source>
</reference>
<evidence type="ECO:0000256" key="3">
    <source>
        <dbReference type="ARBA" id="ARBA00022691"/>
    </source>
</evidence>
<feature type="chain" id="PRO_5046298459" evidence="4">
    <location>
        <begin position="25"/>
        <end position="268"/>
    </location>
</feature>
<evidence type="ECO:0000313" key="7">
    <source>
        <dbReference type="Proteomes" id="UP000626210"/>
    </source>
</evidence>
<evidence type="ECO:0000256" key="1">
    <source>
        <dbReference type="ARBA" id="ARBA00022603"/>
    </source>
</evidence>
<dbReference type="Pfam" id="PF13847">
    <property type="entry name" value="Methyltransf_31"/>
    <property type="match status" value="1"/>
</dbReference>
<evidence type="ECO:0000256" key="2">
    <source>
        <dbReference type="ARBA" id="ARBA00022679"/>
    </source>
</evidence>
<keyword evidence="2" id="KW-0808">Transferase</keyword>
<organism evidence="6 7">
    <name type="scientific">Pseudorhodoferax aquiterrae</name>
    <dbReference type="NCBI Taxonomy" id="747304"/>
    <lineage>
        <taxon>Bacteria</taxon>
        <taxon>Pseudomonadati</taxon>
        <taxon>Pseudomonadota</taxon>
        <taxon>Betaproteobacteria</taxon>
        <taxon>Burkholderiales</taxon>
        <taxon>Comamonadaceae</taxon>
    </lineage>
</organism>
<dbReference type="InterPro" id="IPR006311">
    <property type="entry name" value="TAT_signal"/>
</dbReference>
<gene>
    <name evidence="6" type="ORF">GCM10007320_06920</name>
</gene>
<feature type="domain" description="Methyltransferase" evidence="5">
    <location>
        <begin position="64"/>
        <end position="127"/>
    </location>
</feature>
<comment type="caution">
    <text evidence="6">The sequence shown here is derived from an EMBL/GenBank/DDBJ whole genome shotgun (WGS) entry which is preliminary data.</text>
</comment>
<accession>A0ABQ3FWK6</accession>
<keyword evidence="1 6" id="KW-0489">Methyltransferase</keyword>